<keyword evidence="9" id="KW-0732">Signal</keyword>
<dbReference type="PANTHER" id="PTHR45951">
    <property type="entry name" value="PROTEIN DISPATCHED-RELATED"/>
    <property type="match status" value="1"/>
</dbReference>
<evidence type="ECO:0000313" key="12">
    <source>
        <dbReference type="Proteomes" id="UP000751190"/>
    </source>
</evidence>
<dbReference type="InterPro" id="IPR052081">
    <property type="entry name" value="Dispatched_Hh_regulator"/>
</dbReference>
<dbReference type="GO" id="GO:0016020">
    <property type="term" value="C:membrane"/>
    <property type="evidence" value="ECO:0007669"/>
    <property type="project" value="UniProtKB-SubCell"/>
</dbReference>
<dbReference type="Gene3D" id="1.20.1640.10">
    <property type="entry name" value="Multidrug efflux transporter AcrB transmembrane domain"/>
    <property type="match status" value="2"/>
</dbReference>
<keyword evidence="2 8" id="KW-0812">Transmembrane</keyword>
<evidence type="ECO:0000256" key="3">
    <source>
        <dbReference type="ARBA" id="ARBA00022989"/>
    </source>
</evidence>
<dbReference type="Proteomes" id="UP000751190">
    <property type="component" value="Unassembled WGS sequence"/>
</dbReference>
<feature type="signal peptide" evidence="9">
    <location>
        <begin position="1"/>
        <end position="19"/>
    </location>
</feature>
<feature type="transmembrane region" description="Helical" evidence="8">
    <location>
        <begin position="518"/>
        <end position="544"/>
    </location>
</feature>
<comment type="subcellular location">
    <subcellularLocation>
        <location evidence="1">Membrane</location>
        <topology evidence="1">Multi-pass membrane protein</topology>
    </subcellularLocation>
</comment>
<dbReference type="EMBL" id="JAGTXO010000014">
    <property type="protein sequence ID" value="KAG8463907.1"/>
    <property type="molecule type" value="Genomic_DNA"/>
</dbReference>
<feature type="transmembrane region" description="Helical" evidence="8">
    <location>
        <begin position="1004"/>
        <end position="1024"/>
    </location>
</feature>
<evidence type="ECO:0000256" key="9">
    <source>
        <dbReference type="SAM" id="SignalP"/>
    </source>
</evidence>
<feature type="transmembrane region" description="Helical" evidence="8">
    <location>
        <begin position="964"/>
        <end position="984"/>
    </location>
</feature>
<name>A0A8J5XLK9_DIALT</name>
<organism evidence="11 12">
    <name type="scientific">Diacronema lutheri</name>
    <name type="common">Unicellular marine alga</name>
    <name type="synonym">Monochrysis lutheri</name>
    <dbReference type="NCBI Taxonomy" id="2081491"/>
    <lineage>
        <taxon>Eukaryota</taxon>
        <taxon>Haptista</taxon>
        <taxon>Haptophyta</taxon>
        <taxon>Pavlovophyceae</taxon>
        <taxon>Pavlovales</taxon>
        <taxon>Pavlovaceae</taxon>
        <taxon>Diacronema</taxon>
    </lineage>
</organism>
<dbReference type="SUPFAM" id="SSF82866">
    <property type="entry name" value="Multidrug efflux transporter AcrB transmembrane domain"/>
    <property type="match status" value="2"/>
</dbReference>
<feature type="domain" description="SSD" evidence="10">
    <location>
        <begin position="428"/>
        <end position="543"/>
    </location>
</feature>
<feature type="transmembrane region" description="Helical" evidence="8">
    <location>
        <begin position="934"/>
        <end position="957"/>
    </location>
</feature>
<evidence type="ECO:0000313" key="11">
    <source>
        <dbReference type="EMBL" id="KAG8463907.1"/>
    </source>
</evidence>
<dbReference type="AlphaFoldDB" id="A0A8J5XLK9"/>
<dbReference type="InterPro" id="IPR000731">
    <property type="entry name" value="SSD"/>
</dbReference>
<keyword evidence="3 8" id="KW-1133">Transmembrane helix</keyword>
<comment type="similarity">
    <text evidence="6">Belongs to the dispatched family.</text>
</comment>
<evidence type="ECO:0000256" key="8">
    <source>
        <dbReference type="SAM" id="Phobius"/>
    </source>
</evidence>
<feature type="chain" id="PRO_5035261474" description="SSD domain-containing protein" evidence="9">
    <location>
        <begin position="20"/>
        <end position="1112"/>
    </location>
</feature>
<dbReference type="GO" id="GO:0022857">
    <property type="term" value="F:transmembrane transporter activity"/>
    <property type="evidence" value="ECO:0007669"/>
    <property type="project" value="TreeGrafter"/>
</dbReference>
<reference evidence="11" key="1">
    <citation type="submission" date="2021-05" db="EMBL/GenBank/DDBJ databases">
        <title>The genome of the haptophyte Pavlova lutheri (Diacronema luteri, Pavlovales) - a model for lipid biosynthesis in eukaryotic algae.</title>
        <authorList>
            <person name="Hulatt C.J."/>
            <person name="Posewitz M.C."/>
        </authorList>
    </citation>
    <scope>NUCLEOTIDE SEQUENCE</scope>
    <source>
        <strain evidence="11">NIVA-4/92</strain>
    </source>
</reference>
<feature type="transmembrane region" description="Helical" evidence="8">
    <location>
        <begin position="1036"/>
        <end position="1059"/>
    </location>
</feature>
<accession>A0A8J5XLK9</accession>
<feature type="transmembrane region" description="Helical" evidence="8">
    <location>
        <begin position="409"/>
        <end position="432"/>
    </location>
</feature>
<feature type="domain" description="SSD" evidence="10">
    <location>
        <begin position="923"/>
        <end position="1058"/>
    </location>
</feature>
<comment type="caution">
    <text evidence="11">The sequence shown here is derived from an EMBL/GenBank/DDBJ whole genome shotgun (WGS) entry which is preliminary data.</text>
</comment>
<proteinExistence type="inferred from homology"/>
<evidence type="ECO:0000256" key="7">
    <source>
        <dbReference type="SAM" id="MobiDB-lite"/>
    </source>
</evidence>
<dbReference type="PROSITE" id="PS50156">
    <property type="entry name" value="SSD"/>
    <property type="match status" value="2"/>
</dbReference>
<evidence type="ECO:0000256" key="5">
    <source>
        <dbReference type="ARBA" id="ARBA00023180"/>
    </source>
</evidence>
<feature type="transmembrane region" description="Helical" evidence="8">
    <location>
        <begin position="909"/>
        <end position="928"/>
    </location>
</feature>
<keyword evidence="5" id="KW-0325">Glycoprotein</keyword>
<dbReference type="OrthoDB" id="429851at2759"/>
<dbReference type="OMA" id="CEAPERT"/>
<keyword evidence="12" id="KW-1185">Reference proteome</keyword>
<sequence>MLVSLYVVYVVLSIAGVRVVKVSFGSPSGRNAYSPSRAIETYRMDMYINAQDTVSVTSGTTEQQTHAFPGFQLMFEVVRPDGAPNVDADIFTPDNLALMRRAQQTIERAPGFTEHCLRCPFDEPRACTLAKRAMAAAHALVNALSNASASDIGAAATGAAQHTVALCNEVRQTCPISECAAQARASVEANSHLGGALSELRELAGACVLGGAIQARNGVCATTPGCGGARKGAPRCQRTYSPLAYFYSDDGYERGQNDDIPNGWRALDSEIELPQTSELARRISWAPASFFLPREYDKGDRRTHRTRLQVVLGLPLEGHPDVNDRREEQEDKANAWLIRTYPRLEALRAEYEAANYSMRLRWVASDDVVNYVFREILNADIRYAICALLFVGCYVACHTRSLFVSAVSMAGVMLCFTVGTFWSIQVCGITFFDPLNIFLLYVVVGLGADGIFIVFDAFEQSRGGMVYWRLHHGEEEAGVYRMSYVWRRTSKAMLATNLTTALAFVANVPAAVMPMSAFGALATFVIVHNMLLDVVAVPCIVVIWEQSLRSKRACCRTPSRRADVASVTGAGVERAGAPVITPAGGSRKATECRGARALDESAEGAIAAAAAATREESGPHVPKRVEAFFANVYAPFVIRFRASIALVSVAVVGVFLAHAARLEAAREPPQFLPDDNPLWIALTSLRDGWRASESDPRSELYLIWGIKANEYGRYTSYQFGTDACDGGPCGEAVWDDFDPSPPDVQRYLARACDDARELRAPGAGDAEFIEQQRISACLMHDFRAWLAESSTAFPVEPADRFWREMHEFLRPPSDGRSAGRGYRHIERKLTRVGTDGAARMFFLISAVETSFKPELFYSVPEVLRARDADYAFEAKQNTKRPQGLTPFFVSTSSGLFTAMRMQQAYVSSTFRGVLVALCLALALLVAFVGNVIVALVAFACITSVVGCTLGAIVMLSWSLGPIEAICATIVTGFSVDFCVHYALAYCEAPERTRHERLTRALVEMGISVQSGAITTMGASAFLLATNIRFLFQFGVFMLLTVAFSLVVANLLFTSLIAIVGPQDDVGSVRALCARVRASCANGSRERQPEASTPAAATLPGRVSRGNVHGAEA</sequence>
<evidence type="ECO:0000256" key="4">
    <source>
        <dbReference type="ARBA" id="ARBA00023136"/>
    </source>
</evidence>
<gene>
    <name evidence="11" type="ORF">KFE25_000075</name>
</gene>
<feature type="transmembrane region" description="Helical" evidence="8">
    <location>
        <begin position="492"/>
        <end position="512"/>
    </location>
</feature>
<evidence type="ECO:0000256" key="1">
    <source>
        <dbReference type="ARBA" id="ARBA00004141"/>
    </source>
</evidence>
<evidence type="ECO:0000259" key="10">
    <source>
        <dbReference type="PROSITE" id="PS50156"/>
    </source>
</evidence>
<feature type="transmembrane region" description="Helical" evidence="8">
    <location>
        <begin position="381"/>
        <end position="397"/>
    </location>
</feature>
<evidence type="ECO:0000256" key="6">
    <source>
        <dbReference type="ARBA" id="ARBA00038046"/>
    </source>
</evidence>
<feature type="transmembrane region" description="Helical" evidence="8">
    <location>
        <begin position="438"/>
        <end position="458"/>
    </location>
</feature>
<evidence type="ECO:0000256" key="2">
    <source>
        <dbReference type="ARBA" id="ARBA00022692"/>
    </source>
</evidence>
<keyword evidence="4 8" id="KW-0472">Membrane</keyword>
<feature type="region of interest" description="Disordered" evidence="7">
    <location>
        <begin position="1082"/>
        <end position="1112"/>
    </location>
</feature>
<protein>
    <recommendedName>
        <fullName evidence="10">SSD domain-containing protein</fullName>
    </recommendedName>
</protein>
<dbReference type="PANTHER" id="PTHR45951:SF7">
    <property type="entry name" value="SSD DOMAIN-CONTAINING PROTEIN"/>
    <property type="match status" value="1"/>
</dbReference>